<evidence type="ECO:0000313" key="2">
    <source>
        <dbReference type="EMBL" id="PJC02148.1"/>
    </source>
</evidence>
<reference evidence="3" key="1">
    <citation type="submission" date="2017-09" db="EMBL/GenBank/DDBJ databases">
        <title>Depth-based differentiation of microbial function through sediment-hosted aquifers and enrichment of novel symbionts in the deep terrestrial subsurface.</title>
        <authorList>
            <person name="Probst A.J."/>
            <person name="Ladd B."/>
            <person name="Jarett J.K."/>
            <person name="Geller-Mcgrath D.E."/>
            <person name="Sieber C.M.K."/>
            <person name="Emerson J.B."/>
            <person name="Anantharaman K."/>
            <person name="Thomas B.C."/>
            <person name="Malmstrom R."/>
            <person name="Stieglmeier M."/>
            <person name="Klingl A."/>
            <person name="Woyke T."/>
            <person name="Ryan C.M."/>
            <person name="Banfield J.F."/>
        </authorList>
    </citation>
    <scope>NUCLEOTIDE SEQUENCE [LARGE SCALE GENOMIC DNA]</scope>
</reference>
<dbReference type="Proteomes" id="UP000230136">
    <property type="component" value="Unassembled WGS sequence"/>
</dbReference>
<dbReference type="AlphaFoldDB" id="A0A2M8DS33"/>
<protein>
    <submittedName>
        <fullName evidence="2">Uncharacterized protein</fullName>
    </submittedName>
</protein>
<name>A0A2M8DS33_9BACT</name>
<keyword evidence="1" id="KW-1133">Transmembrane helix</keyword>
<evidence type="ECO:0000313" key="3">
    <source>
        <dbReference type="Proteomes" id="UP000230136"/>
    </source>
</evidence>
<keyword evidence="1" id="KW-0472">Membrane</keyword>
<sequence>MYLTAHSSAGVLIAAKVVNPWLAFVLGFLSHYVLDMIPHGEENIFDKTYHRINYRNLTKALLIDFILLLIYIYFMMTKLEVNQPTLLAAVFGTILPDLIWGFYYLTKWKILKGLTLMHNKLHLLIKHKQLPLSYGLVIQSLTLIVFTLIAFSI</sequence>
<feature type="transmembrane region" description="Helical" evidence="1">
    <location>
        <begin position="57"/>
        <end position="74"/>
    </location>
</feature>
<feature type="transmembrane region" description="Helical" evidence="1">
    <location>
        <begin position="130"/>
        <end position="151"/>
    </location>
</feature>
<comment type="caution">
    <text evidence="2">The sequence shown here is derived from an EMBL/GenBank/DDBJ whole genome shotgun (WGS) entry which is preliminary data.</text>
</comment>
<evidence type="ECO:0000256" key="1">
    <source>
        <dbReference type="SAM" id="Phobius"/>
    </source>
</evidence>
<feature type="transmembrane region" description="Helical" evidence="1">
    <location>
        <begin position="20"/>
        <end position="37"/>
    </location>
</feature>
<organism evidence="2 3">
    <name type="scientific">Candidatus Komeilibacteria bacterium CG_4_9_14_0_8_um_filter_36_9</name>
    <dbReference type="NCBI Taxonomy" id="1974473"/>
    <lineage>
        <taxon>Bacteria</taxon>
        <taxon>Candidatus Komeiliibacteriota</taxon>
    </lineage>
</organism>
<accession>A0A2M8DS33</accession>
<gene>
    <name evidence="2" type="ORF">CO073_01000</name>
</gene>
<feature type="transmembrane region" description="Helical" evidence="1">
    <location>
        <begin position="86"/>
        <end position="105"/>
    </location>
</feature>
<proteinExistence type="predicted"/>
<keyword evidence="1" id="KW-0812">Transmembrane</keyword>
<dbReference type="EMBL" id="PFSY01000045">
    <property type="protein sequence ID" value="PJC02148.1"/>
    <property type="molecule type" value="Genomic_DNA"/>
</dbReference>